<proteinExistence type="predicted"/>
<reference evidence="2" key="1">
    <citation type="submission" date="2020-07" db="EMBL/GenBank/DDBJ databases">
        <title>Multicomponent nature underlies the extraordinary mechanical properties of spider dragline silk.</title>
        <authorList>
            <person name="Kono N."/>
            <person name="Nakamura H."/>
            <person name="Mori M."/>
            <person name="Yoshida Y."/>
            <person name="Ohtoshi R."/>
            <person name="Malay A.D."/>
            <person name="Moran D.A.P."/>
            <person name="Tomita M."/>
            <person name="Numata K."/>
            <person name="Arakawa K."/>
        </authorList>
    </citation>
    <scope>NUCLEOTIDE SEQUENCE</scope>
</reference>
<dbReference type="Proteomes" id="UP000887116">
    <property type="component" value="Unassembled WGS sequence"/>
</dbReference>
<feature type="transmembrane region" description="Helical" evidence="1">
    <location>
        <begin position="162"/>
        <end position="183"/>
    </location>
</feature>
<name>A0A8X6FZK2_TRICU</name>
<evidence type="ECO:0000256" key="1">
    <source>
        <dbReference type="SAM" id="Phobius"/>
    </source>
</evidence>
<evidence type="ECO:0000313" key="2">
    <source>
        <dbReference type="EMBL" id="GFQ70768.1"/>
    </source>
</evidence>
<dbReference type="OrthoDB" id="6432671at2759"/>
<evidence type="ECO:0000313" key="3">
    <source>
        <dbReference type="Proteomes" id="UP000887116"/>
    </source>
</evidence>
<keyword evidence="3" id="KW-1185">Reference proteome</keyword>
<protein>
    <submittedName>
        <fullName evidence="2">Uncharacterized protein</fullName>
    </submittedName>
</protein>
<feature type="transmembrane region" description="Helical" evidence="1">
    <location>
        <begin position="195"/>
        <end position="219"/>
    </location>
</feature>
<dbReference type="AlphaFoldDB" id="A0A8X6FZK2"/>
<comment type="caution">
    <text evidence="2">The sequence shown here is derived from an EMBL/GenBank/DDBJ whole genome shotgun (WGS) entry which is preliminary data.</text>
</comment>
<sequence>MLTAVRATLAVILVGYRWLLCYKFYNLKNIATSLDKKEGKRKKPARSIYCLISISIFFQVYPVVFEGLFHTQEFQICIIYGIRITGFYATVCNIIQMTHSAVLYTLPFTTFSIFYVTICSQIRSELLSFQNLLSSKTILSYEESLKAFSCIKTRVEAIDKEVSFLIFCSIAFTSSFMYCLLHAAFDPVYYHGLKLFDLILFSLCISTIFLVTTVSASLVSEASQEIASTVRCLTAPSVATGVSLQRFLLVVEKDICLTVWKIVPIRRNFIIGTMGAILTYSVLFHGLNI</sequence>
<dbReference type="EMBL" id="BMAO01001052">
    <property type="protein sequence ID" value="GFQ70768.1"/>
    <property type="molecule type" value="Genomic_DNA"/>
</dbReference>
<feature type="transmembrane region" description="Helical" evidence="1">
    <location>
        <begin position="269"/>
        <end position="287"/>
    </location>
</feature>
<accession>A0A8X6FZK2</accession>
<gene>
    <name evidence="2" type="ORF">TNCT_220211</name>
</gene>
<keyword evidence="1" id="KW-0812">Transmembrane</keyword>
<keyword evidence="1" id="KW-1133">Transmembrane helix</keyword>
<feature type="transmembrane region" description="Helical" evidence="1">
    <location>
        <begin position="46"/>
        <end position="64"/>
    </location>
</feature>
<feature type="transmembrane region" description="Helical" evidence="1">
    <location>
        <begin position="6"/>
        <end position="25"/>
    </location>
</feature>
<keyword evidence="1" id="KW-0472">Membrane</keyword>
<organism evidence="2 3">
    <name type="scientific">Trichonephila clavata</name>
    <name type="common">Joro spider</name>
    <name type="synonym">Nephila clavata</name>
    <dbReference type="NCBI Taxonomy" id="2740835"/>
    <lineage>
        <taxon>Eukaryota</taxon>
        <taxon>Metazoa</taxon>
        <taxon>Ecdysozoa</taxon>
        <taxon>Arthropoda</taxon>
        <taxon>Chelicerata</taxon>
        <taxon>Arachnida</taxon>
        <taxon>Araneae</taxon>
        <taxon>Araneomorphae</taxon>
        <taxon>Entelegynae</taxon>
        <taxon>Araneoidea</taxon>
        <taxon>Nephilidae</taxon>
        <taxon>Trichonephila</taxon>
    </lineage>
</organism>